<feature type="region of interest" description="Disordered" evidence="3">
    <location>
        <begin position="523"/>
        <end position="613"/>
    </location>
</feature>
<dbReference type="Gene3D" id="2.130.10.10">
    <property type="entry name" value="YVTN repeat-like/Quinoprotein amine dehydrogenase"/>
    <property type="match status" value="2"/>
</dbReference>
<dbReference type="PANTHER" id="PTHR45808:SF2">
    <property type="entry name" value="RHO GTPASE-ACTIVATING PROTEIN 68F"/>
    <property type="match status" value="1"/>
</dbReference>
<dbReference type="Pfam" id="PF00620">
    <property type="entry name" value="RhoGAP"/>
    <property type="match status" value="1"/>
</dbReference>
<dbReference type="InterPro" id="IPR011047">
    <property type="entry name" value="Quinoprotein_ADH-like_sf"/>
</dbReference>
<dbReference type="PROSITE" id="PS00678">
    <property type="entry name" value="WD_REPEATS_1"/>
    <property type="match status" value="1"/>
</dbReference>
<dbReference type="SMART" id="SM00324">
    <property type="entry name" value="RhoGAP"/>
    <property type="match status" value="1"/>
</dbReference>
<dbReference type="SMART" id="SM00320">
    <property type="entry name" value="WD40"/>
    <property type="match status" value="5"/>
</dbReference>
<dbReference type="InterPro" id="IPR015943">
    <property type="entry name" value="WD40/YVTN_repeat-like_dom_sf"/>
</dbReference>
<dbReference type="EMBL" id="MDYQ01000340">
    <property type="protein sequence ID" value="PRP76222.1"/>
    <property type="molecule type" value="Genomic_DNA"/>
</dbReference>
<dbReference type="SUPFAM" id="SSF48350">
    <property type="entry name" value="GTPase activation domain, GAP"/>
    <property type="match status" value="1"/>
</dbReference>
<evidence type="ECO:0000313" key="6">
    <source>
        <dbReference type="Proteomes" id="UP000241769"/>
    </source>
</evidence>
<dbReference type="GO" id="GO:0007264">
    <property type="term" value="P:small GTPase-mediated signal transduction"/>
    <property type="evidence" value="ECO:0007669"/>
    <property type="project" value="TreeGrafter"/>
</dbReference>
<dbReference type="PROSITE" id="PS50238">
    <property type="entry name" value="RHOGAP"/>
    <property type="match status" value="1"/>
</dbReference>
<dbReference type="GO" id="GO:0005737">
    <property type="term" value="C:cytoplasm"/>
    <property type="evidence" value="ECO:0007669"/>
    <property type="project" value="TreeGrafter"/>
</dbReference>
<dbReference type="OrthoDB" id="28370at2759"/>
<dbReference type="InterPro" id="IPR019775">
    <property type="entry name" value="WD40_repeat_CS"/>
</dbReference>
<dbReference type="GO" id="GO:0005096">
    <property type="term" value="F:GTPase activator activity"/>
    <property type="evidence" value="ECO:0007669"/>
    <property type="project" value="TreeGrafter"/>
</dbReference>
<dbReference type="PANTHER" id="PTHR45808">
    <property type="entry name" value="RHO GTPASE-ACTIVATING PROTEIN 68F"/>
    <property type="match status" value="1"/>
</dbReference>
<name>A0A2P6MWX4_9EUKA</name>
<dbReference type="Proteomes" id="UP000241769">
    <property type="component" value="Unassembled WGS sequence"/>
</dbReference>
<evidence type="ECO:0000256" key="1">
    <source>
        <dbReference type="ARBA" id="ARBA00022574"/>
    </source>
</evidence>
<dbReference type="InterPro" id="IPR008936">
    <property type="entry name" value="Rho_GTPase_activation_prot"/>
</dbReference>
<accession>A0A2P6MWX4</accession>
<reference evidence="5 6" key="1">
    <citation type="journal article" date="2018" name="Genome Biol. Evol.">
        <title>Multiple Roots of Fruiting Body Formation in Amoebozoa.</title>
        <authorList>
            <person name="Hillmann F."/>
            <person name="Forbes G."/>
            <person name="Novohradska S."/>
            <person name="Ferling I."/>
            <person name="Riege K."/>
            <person name="Groth M."/>
            <person name="Westermann M."/>
            <person name="Marz M."/>
            <person name="Spaller T."/>
            <person name="Winckler T."/>
            <person name="Schaap P."/>
            <person name="Glockner G."/>
        </authorList>
    </citation>
    <scope>NUCLEOTIDE SEQUENCE [LARGE SCALE GENOMIC DNA]</scope>
    <source>
        <strain evidence="5 6">Jena</strain>
    </source>
</reference>
<dbReference type="InterPro" id="IPR000198">
    <property type="entry name" value="RhoGAP_dom"/>
</dbReference>
<protein>
    <submittedName>
        <fullName evidence="5">RhoGAP domain-containing protein</fullName>
    </submittedName>
</protein>
<evidence type="ECO:0000256" key="2">
    <source>
        <dbReference type="ARBA" id="ARBA00022737"/>
    </source>
</evidence>
<dbReference type="InParanoid" id="A0A2P6MWX4"/>
<dbReference type="AlphaFoldDB" id="A0A2P6MWX4"/>
<dbReference type="InterPro" id="IPR001680">
    <property type="entry name" value="WD40_rpt"/>
</dbReference>
<evidence type="ECO:0000313" key="5">
    <source>
        <dbReference type="EMBL" id="PRP76222.1"/>
    </source>
</evidence>
<dbReference type="FunCoup" id="A0A2P6MWX4">
    <property type="interactions" value="18"/>
</dbReference>
<keyword evidence="6" id="KW-1185">Reference proteome</keyword>
<organism evidence="5 6">
    <name type="scientific">Planoprotostelium fungivorum</name>
    <dbReference type="NCBI Taxonomy" id="1890364"/>
    <lineage>
        <taxon>Eukaryota</taxon>
        <taxon>Amoebozoa</taxon>
        <taxon>Evosea</taxon>
        <taxon>Variosea</taxon>
        <taxon>Cavosteliida</taxon>
        <taxon>Cavosteliaceae</taxon>
        <taxon>Planoprotostelium</taxon>
    </lineage>
</organism>
<proteinExistence type="predicted"/>
<feature type="non-terminal residue" evidence="5">
    <location>
        <position position="613"/>
    </location>
</feature>
<gene>
    <name evidence="5" type="ORF">PROFUN_15321</name>
</gene>
<sequence>MSKIMSPPPASAKVTTQTSLPRVFHQAIRLITRSGINEEGIFRISGNKETVAQLKERIDRGEDIDFVKEQCVPFDVAALMKMFLREMPDPMLQGHLYDQWLATLTSDDPLSEVKVMLKKIPIDSQKLLETLIPFLYKIGLNSSINKMDFGNLSKTVGPNLLWKVGASNDPTAALLDSNKINDVVSIMIENAEAIWPDQFNGDGGKWATWNAKLYGHTKSVQALGIGRDQEEIWSFDSKGQVIVWCAQTYKKLRQFDTQQNVVTTTYSPEPHDFIWSGAPQTIKIWNTKTYEEVKELKIGGFCFVNIGEQVFIGTEGGIHIYNSTTYEKEGEISLPGLLVRAMEADEKNLWAATTHREVFIHIIDIQTRAVTREIKEGHTKSVNGFTRFAGNFWTAGNDHMCVFDANGGLVKTITHNGGHTGAILSVATFGNHVWSLGWDTSIRIWEVKSIETSLSSSLTDLKTSQNGTTMQHKMYKPVFSMDAHNDCVESVEFIYDKERKCWKAWTGSFDKAVCVFGISPTYDLTEPPKEEPKPVEHRSSSPEPVTTSPISDTAQSGYRAKAGSWRTGVSSGAREQMRGFMTERQTKLGSTENLVGQQSEGNSSPELPTQEGL</sequence>
<feature type="compositionally biased region" description="Basic and acidic residues" evidence="3">
    <location>
        <begin position="526"/>
        <end position="540"/>
    </location>
</feature>
<feature type="domain" description="Rho-GAP" evidence="4">
    <location>
        <begin position="1"/>
        <end position="195"/>
    </location>
</feature>
<keyword evidence="2" id="KW-0677">Repeat</keyword>
<dbReference type="CDD" id="cd00159">
    <property type="entry name" value="RhoGAP"/>
    <property type="match status" value="1"/>
</dbReference>
<dbReference type="SUPFAM" id="SSF50998">
    <property type="entry name" value="Quinoprotein alcohol dehydrogenase-like"/>
    <property type="match status" value="1"/>
</dbReference>
<evidence type="ECO:0000256" key="3">
    <source>
        <dbReference type="SAM" id="MobiDB-lite"/>
    </source>
</evidence>
<feature type="compositionally biased region" description="Polar residues" evidence="3">
    <location>
        <begin position="587"/>
        <end position="613"/>
    </location>
</feature>
<dbReference type="Gene3D" id="1.10.555.10">
    <property type="entry name" value="Rho GTPase activation protein"/>
    <property type="match status" value="1"/>
</dbReference>
<keyword evidence="1" id="KW-0853">WD repeat</keyword>
<evidence type="ECO:0000259" key="4">
    <source>
        <dbReference type="PROSITE" id="PS50238"/>
    </source>
</evidence>
<comment type="caution">
    <text evidence="5">The sequence shown here is derived from an EMBL/GenBank/DDBJ whole genome shotgun (WGS) entry which is preliminary data.</text>
</comment>
<feature type="compositionally biased region" description="Polar residues" evidence="3">
    <location>
        <begin position="541"/>
        <end position="556"/>
    </location>
</feature>